<evidence type="ECO:0000259" key="12">
    <source>
        <dbReference type="SMART" id="SM00382"/>
    </source>
</evidence>
<reference evidence="13" key="1">
    <citation type="submission" date="2020-10" db="EMBL/GenBank/DDBJ databases">
        <authorList>
            <person name="Gilroy R."/>
        </authorList>
    </citation>
    <scope>NUCLEOTIDE SEQUENCE</scope>
    <source>
        <strain evidence="13">ChiHjej12B11-7776</strain>
    </source>
</reference>
<dbReference type="GO" id="GO:0003677">
    <property type="term" value="F:DNA binding"/>
    <property type="evidence" value="ECO:0007669"/>
    <property type="project" value="InterPro"/>
</dbReference>
<evidence type="ECO:0000313" key="13">
    <source>
        <dbReference type="EMBL" id="HIU90665.1"/>
    </source>
</evidence>
<dbReference type="InterPro" id="IPR008921">
    <property type="entry name" value="DNA_pol3_clamp-load_cplx_C"/>
</dbReference>
<dbReference type="InterPro" id="IPR012763">
    <property type="entry name" value="DNA_pol_III_sug/sutau_N"/>
</dbReference>
<dbReference type="EC" id="2.7.7.7" evidence="11"/>
<dbReference type="GO" id="GO:0009360">
    <property type="term" value="C:DNA polymerase III complex"/>
    <property type="evidence" value="ECO:0007669"/>
    <property type="project" value="InterPro"/>
</dbReference>
<evidence type="ECO:0000256" key="6">
    <source>
        <dbReference type="ARBA" id="ARBA00022741"/>
    </source>
</evidence>
<dbReference type="Gene3D" id="1.20.272.10">
    <property type="match status" value="1"/>
</dbReference>
<proteinExistence type="inferred from homology"/>
<evidence type="ECO:0000256" key="9">
    <source>
        <dbReference type="ARBA" id="ARBA00022932"/>
    </source>
</evidence>
<dbReference type="PANTHER" id="PTHR11669:SF0">
    <property type="entry name" value="PROTEIN STICHEL-LIKE 2"/>
    <property type="match status" value="1"/>
</dbReference>
<evidence type="ECO:0000256" key="8">
    <source>
        <dbReference type="ARBA" id="ARBA00022840"/>
    </source>
</evidence>
<comment type="similarity">
    <text evidence="1 11">Belongs to the DnaX/STICHEL family.</text>
</comment>
<dbReference type="GO" id="GO:0006261">
    <property type="term" value="P:DNA-templated DNA replication"/>
    <property type="evidence" value="ECO:0007669"/>
    <property type="project" value="TreeGrafter"/>
</dbReference>
<dbReference type="EMBL" id="DVOC01000025">
    <property type="protein sequence ID" value="HIU90665.1"/>
    <property type="molecule type" value="Genomic_DNA"/>
</dbReference>
<evidence type="ECO:0000256" key="10">
    <source>
        <dbReference type="ARBA" id="ARBA00049244"/>
    </source>
</evidence>
<evidence type="ECO:0000256" key="1">
    <source>
        <dbReference type="ARBA" id="ARBA00006360"/>
    </source>
</evidence>
<keyword evidence="3 11" id="KW-0548">Nucleotidyltransferase</keyword>
<organism evidence="13 14">
    <name type="scientific">Candidatus Fimimonas merdipullorum</name>
    <dbReference type="NCBI Taxonomy" id="2840822"/>
    <lineage>
        <taxon>Bacteria</taxon>
        <taxon>Pseudomonadati</taxon>
        <taxon>Myxococcota</taxon>
        <taxon>Myxococcia</taxon>
        <taxon>Myxococcales</taxon>
        <taxon>Cystobacterineae</taxon>
        <taxon>Myxococcaceae</taxon>
        <taxon>Myxococcaceae incertae sedis</taxon>
        <taxon>Candidatus Fimimonas</taxon>
    </lineage>
</organism>
<dbReference type="Pfam" id="PF22608">
    <property type="entry name" value="DNAX_ATPase_lid"/>
    <property type="match status" value="1"/>
</dbReference>
<dbReference type="Gene3D" id="3.40.50.300">
    <property type="entry name" value="P-loop containing nucleotide triphosphate hydrolases"/>
    <property type="match status" value="1"/>
</dbReference>
<dbReference type="SUPFAM" id="SSF52540">
    <property type="entry name" value="P-loop containing nucleoside triphosphate hydrolases"/>
    <property type="match status" value="1"/>
</dbReference>
<evidence type="ECO:0000256" key="7">
    <source>
        <dbReference type="ARBA" id="ARBA00022833"/>
    </source>
</evidence>
<dbReference type="Gene3D" id="1.10.8.60">
    <property type="match status" value="1"/>
</dbReference>
<dbReference type="NCBIfam" id="NF004046">
    <property type="entry name" value="PRK05563.1"/>
    <property type="match status" value="1"/>
</dbReference>
<keyword evidence="7" id="KW-0862">Zinc</keyword>
<dbReference type="NCBIfam" id="TIGR02397">
    <property type="entry name" value="dnaX_nterm"/>
    <property type="match status" value="1"/>
</dbReference>
<feature type="domain" description="AAA+ ATPase" evidence="12">
    <location>
        <begin position="37"/>
        <end position="184"/>
    </location>
</feature>
<dbReference type="CDD" id="cd00009">
    <property type="entry name" value="AAA"/>
    <property type="match status" value="1"/>
</dbReference>
<evidence type="ECO:0000313" key="14">
    <source>
        <dbReference type="Proteomes" id="UP000886852"/>
    </source>
</evidence>
<evidence type="ECO:0000256" key="4">
    <source>
        <dbReference type="ARBA" id="ARBA00022705"/>
    </source>
</evidence>
<dbReference type="GO" id="GO:0003887">
    <property type="term" value="F:DNA-directed DNA polymerase activity"/>
    <property type="evidence" value="ECO:0007669"/>
    <property type="project" value="UniProtKB-KW"/>
</dbReference>
<dbReference type="AlphaFoldDB" id="A0A9D1MX00"/>
<dbReference type="InterPro" id="IPR045085">
    <property type="entry name" value="HLD_clamp_pol_III_gamma_tau"/>
</dbReference>
<dbReference type="FunFam" id="3.40.50.300:FF:000014">
    <property type="entry name" value="DNA polymerase III subunit gamma/tau"/>
    <property type="match status" value="1"/>
</dbReference>
<evidence type="ECO:0000256" key="5">
    <source>
        <dbReference type="ARBA" id="ARBA00022723"/>
    </source>
</evidence>
<protein>
    <recommendedName>
        <fullName evidence="11">DNA polymerase III subunit gamma/tau</fullName>
        <ecNumber evidence="11">2.7.7.7</ecNumber>
    </recommendedName>
</protein>
<keyword evidence="6 11" id="KW-0547">Nucleotide-binding</keyword>
<evidence type="ECO:0000256" key="3">
    <source>
        <dbReference type="ARBA" id="ARBA00022695"/>
    </source>
</evidence>
<keyword evidence="9 11" id="KW-0239">DNA-directed DNA polymerase</keyword>
<comment type="caution">
    <text evidence="13">The sequence shown here is derived from an EMBL/GenBank/DDBJ whole genome shotgun (WGS) entry which is preliminary data.</text>
</comment>
<dbReference type="SMART" id="SM00382">
    <property type="entry name" value="AAA"/>
    <property type="match status" value="1"/>
</dbReference>
<dbReference type="SUPFAM" id="SSF48019">
    <property type="entry name" value="post-AAA+ oligomerization domain-like"/>
    <property type="match status" value="1"/>
</dbReference>
<name>A0A9D1MX00_9BACT</name>
<dbReference type="GO" id="GO:0046872">
    <property type="term" value="F:metal ion binding"/>
    <property type="evidence" value="ECO:0007669"/>
    <property type="project" value="UniProtKB-KW"/>
</dbReference>
<accession>A0A9D1MX00</accession>
<dbReference type="InterPro" id="IPR003593">
    <property type="entry name" value="AAA+_ATPase"/>
</dbReference>
<keyword evidence="2 11" id="KW-0808">Transferase</keyword>
<dbReference type="InterPro" id="IPR027417">
    <property type="entry name" value="P-loop_NTPase"/>
</dbReference>
<dbReference type="InterPro" id="IPR022754">
    <property type="entry name" value="DNA_pol_III_gamma-3"/>
</dbReference>
<dbReference type="PANTHER" id="PTHR11669">
    <property type="entry name" value="REPLICATION FACTOR C / DNA POLYMERASE III GAMMA-TAU SUBUNIT"/>
    <property type="match status" value="1"/>
</dbReference>
<dbReference type="InterPro" id="IPR050238">
    <property type="entry name" value="DNA_Rep/Repair_Clamp_Loader"/>
</dbReference>
<evidence type="ECO:0000256" key="2">
    <source>
        <dbReference type="ARBA" id="ARBA00022679"/>
    </source>
</evidence>
<keyword evidence="4 11" id="KW-0235">DNA replication</keyword>
<dbReference type="Pfam" id="PF12169">
    <property type="entry name" value="DNA_pol3_gamma3"/>
    <property type="match status" value="1"/>
</dbReference>
<dbReference type="Pfam" id="PF13177">
    <property type="entry name" value="DNA_pol3_delta2"/>
    <property type="match status" value="1"/>
</dbReference>
<keyword evidence="8 11" id="KW-0067">ATP-binding</keyword>
<reference evidence="13" key="2">
    <citation type="journal article" date="2021" name="PeerJ">
        <title>Extensive microbial diversity within the chicken gut microbiome revealed by metagenomics and culture.</title>
        <authorList>
            <person name="Gilroy R."/>
            <person name="Ravi A."/>
            <person name="Getino M."/>
            <person name="Pursley I."/>
            <person name="Horton D.L."/>
            <person name="Alikhan N.F."/>
            <person name="Baker D."/>
            <person name="Gharbi K."/>
            <person name="Hall N."/>
            <person name="Watson M."/>
            <person name="Adriaenssens E.M."/>
            <person name="Foster-Nyarko E."/>
            <person name="Jarju S."/>
            <person name="Secka A."/>
            <person name="Antonio M."/>
            <person name="Oren A."/>
            <person name="Chaudhuri R.R."/>
            <person name="La Ragione R."/>
            <person name="Hildebrand F."/>
            <person name="Pallen M.J."/>
        </authorList>
    </citation>
    <scope>NUCLEOTIDE SEQUENCE</scope>
    <source>
        <strain evidence="13">ChiHjej12B11-7776</strain>
    </source>
</reference>
<evidence type="ECO:0000256" key="11">
    <source>
        <dbReference type="RuleBase" id="RU364063"/>
    </source>
</evidence>
<sequence length="496" mass="55183">MNYVALYRKYRPRTFDDVIGQDHIINTLRNQIVKGKISHAYLFTGTRGTGKTSTAKIFARAVNCPEAAAHNGNPCGTCEVCKALENANVDVIEMDAASNNGVDYARDIREKVQFPPVCGRYKVYIIDEVHMLSTGAFNALLKTLEEPPAHAIFILCTTEVHKIPATILSRCMRFDFRLVPTSQLTKLIADIYDKEGKSYERAAVAAIAQAGEGSVRDCVSIADRCMAVSDKLTYKQVTDVLGVSSRDSIAALAQAVTENDAAGILQEIHLLVSQGKDVARLAKDLSLYVRDVLTAKLCPDAEEMLCLPESVWEKVKSLAEKTTQQKLIYAIETLAELELNLRYALSPRMLFEAAALRIGSSSGEVDAEGLDRRLTRLERQPHNGGTSTRYVVDKTNAQSVWLGVKYSLEEKDKPLLLGVWRDVKVDMDEQNFVVTCSKGAYLLVQAQFKEELTKEIKPFCNKQVKFVAENQQTESEVDKQLRSLGDNVRFESNVKK</sequence>
<comment type="subunit">
    <text evidence="11">DNA polymerase III contains a core (composed of alpha, epsilon and theta chains) that associates with a tau subunit. This core dimerizes to form the POLIII' complex. PolIII' associates with the gamma complex (composed of gamma, delta, delta', psi and chi chains) and with the beta chain to form the complete DNA polymerase III complex.</text>
</comment>
<gene>
    <name evidence="11 13" type="primary">dnaX</name>
    <name evidence="13" type="ORF">IAC72_01435</name>
</gene>
<comment type="catalytic activity">
    <reaction evidence="10 11">
        <text>DNA(n) + a 2'-deoxyribonucleoside 5'-triphosphate = DNA(n+1) + diphosphate</text>
        <dbReference type="Rhea" id="RHEA:22508"/>
        <dbReference type="Rhea" id="RHEA-COMP:17339"/>
        <dbReference type="Rhea" id="RHEA-COMP:17340"/>
        <dbReference type="ChEBI" id="CHEBI:33019"/>
        <dbReference type="ChEBI" id="CHEBI:61560"/>
        <dbReference type="ChEBI" id="CHEBI:173112"/>
        <dbReference type="EC" id="2.7.7.7"/>
    </reaction>
</comment>
<comment type="function">
    <text evidence="11">DNA polymerase III is a complex, multichain enzyme responsible for most of the replicative synthesis in bacteria. This DNA polymerase also exhibits 3' to 5' exonuclease activity.</text>
</comment>
<dbReference type="Proteomes" id="UP000886852">
    <property type="component" value="Unassembled WGS sequence"/>
</dbReference>
<keyword evidence="5" id="KW-0479">Metal-binding</keyword>
<dbReference type="GO" id="GO:0005524">
    <property type="term" value="F:ATP binding"/>
    <property type="evidence" value="ECO:0007669"/>
    <property type="project" value="UniProtKB-KW"/>
</dbReference>